<accession>A0A1F5YWU7</accession>
<sequence length="202" mass="22174">MAEGLDLFLAGPDLDTAPAPEILQRVYDFLAKARYPFVPHTDRSESNTIGLATLPDHLATVTGVPMIIAGYTADLGAVSLDPAASNPASITFSTVKNGNIYRTDRVIRNDQGKILSVKEVPYMDMITDEGEPVTTPVNETFARSINVKFDNPQEHLENLMGKPEFTIAVLGSHIGEKQDIRFDDEGFVKSSKARIQAINVWR</sequence>
<evidence type="ECO:0000313" key="1">
    <source>
        <dbReference type="EMBL" id="OGG04382.1"/>
    </source>
</evidence>
<gene>
    <name evidence="1" type="ORF">A2Z33_04395</name>
</gene>
<reference evidence="1 2" key="1">
    <citation type="journal article" date="2016" name="Nat. Commun.">
        <title>Thousands of microbial genomes shed light on interconnected biogeochemical processes in an aquifer system.</title>
        <authorList>
            <person name="Anantharaman K."/>
            <person name="Brown C.T."/>
            <person name="Hug L.A."/>
            <person name="Sharon I."/>
            <person name="Castelle C.J."/>
            <person name="Probst A.J."/>
            <person name="Thomas B.C."/>
            <person name="Singh A."/>
            <person name="Wilkins M.J."/>
            <person name="Karaoz U."/>
            <person name="Brodie E.L."/>
            <person name="Williams K.H."/>
            <person name="Hubbard S.S."/>
            <person name="Banfield J.F."/>
        </authorList>
    </citation>
    <scope>NUCLEOTIDE SEQUENCE [LARGE SCALE GENOMIC DNA]</scope>
</reference>
<proteinExistence type="predicted"/>
<name>A0A1F5YWU7_9BACT</name>
<evidence type="ECO:0000313" key="2">
    <source>
        <dbReference type="Proteomes" id="UP000178448"/>
    </source>
</evidence>
<dbReference type="Proteomes" id="UP000178448">
    <property type="component" value="Unassembled WGS sequence"/>
</dbReference>
<dbReference type="AlphaFoldDB" id="A0A1F5YWU7"/>
<dbReference type="EMBL" id="MFJD01000003">
    <property type="protein sequence ID" value="OGG04382.1"/>
    <property type="molecule type" value="Genomic_DNA"/>
</dbReference>
<comment type="caution">
    <text evidence="1">The sequence shown here is derived from an EMBL/GenBank/DDBJ whole genome shotgun (WGS) entry which is preliminary data.</text>
</comment>
<organism evidence="1 2">
    <name type="scientific">Candidatus Gottesmanbacteria bacterium RBG_16_52_11</name>
    <dbReference type="NCBI Taxonomy" id="1798374"/>
    <lineage>
        <taxon>Bacteria</taxon>
        <taxon>Candidatus Gottesmaniibacteriota</taxon>
    </lineage>
</organism>
<protein>
    <submittedName>
        <fullName evidence="1">Uncharacterized protein</fullName>
    </submittedName>
</protein>